<evidence type="ECO:0000256" key="3">
    <source>
        <dbReference type="ARBA" id="ARBA00022525"/>
    </source>
</evidence>
<dbReference type="Proteomes" id="UP001328107">
    <property type="component" value="Unassembled WGS sequence"/>
</dbReference>
<dbReference type="Gene3D" id="2.60.40.3330">
    <property type="match status" value="1"/>
</dbReference>
<evidence type="ECO:0000313" key="5">
    <source>
        <dbReference type="EMBL" id="GMR34877.1"/>
    </source>
</evidence>
<gene>
    <name evidence="5" type="ORF">PMAYCL1PPCAC_05072</name>
</gene>
<reference evidence="6" key="1">
    <citation type="submission" date="2022-10" db="EMBL/GenBank/DDBJ databases">
        <title>Genome assembly of Pristionchus species.</title>
        <authorList>
            <person name="Yoshida K."/>
            <person name="Sommer R.J."/>
        </authorList>
    </citation>
    <scope>NUCLEOTIDE SEQUENCE [LARGE SCALE GENOMIC DNA]</scope>
    <source>
        <strain evidence="6">RS5460</strain>
    </source>
</reference>
<dbReference type="PANTHER" id="PTHR21700:SF3">
    <property type="entry name" value="TRANSTHYRETIN-LIKE PROTEIN 5"/>
    <property type="match status" value="1"/>
</dbReference>
<comment type="similarity">
    <text evidence="2">Belongs to the nematode transthyretin-like family.</text>
</comment>
<evidence type="ECO:0008006" key="7">
    <source>
        <dbReference type="Google" id="ProtNLM"/>
    </source>
</evidence>
<evidence type="ECO:0000256" key="4">
    <source>
        <dbReference type="ARBA" id="ARBA00022729"/>
    </source>
</evidence>
<dbReference type="GO" id="GO:0005576">
    <property type="term" value="C:extracellular region"/>
    <property type="evidence" value="ECO:0007669"/>
    <property type="project" value="UniProtKB-SubCell"/>
</dbReference>
<proteinExistence type="inferred from homology"/>
<accession>A0AAN5C9K5</accession>
<comment type="caution">
    <text evidence="5">The sequence shown here is derived from an EMBL/GenBank/DDBJ whole genome shotgun (WGS) entry which is preliminary data.</text>
</comment>
<keyword evidence="4" id="KW-0732">Signal</keyword>
<dbReference type="GO" id="GO:0009986">
    <property type="term" value="C:cell surface"/>
    <property type="evidence" value="ECO:0007669"/>
    <property type="project" value="InterPro"/>
</dbReference>
<evidence type="ECO:0000313" key="6">
    <source>
        <dbReference type="Proteomes" id="UP001328107"/>
    </source>
</evidence>
<keyword evidence="6" id="KW-1185">Reference proteome</keyword>
<dbReference type="AlphaFoldDB" id="A0AAN5C9K5"/>
<comment type="subcellular location">
    <subcellularLocation>
        <location evidence="1">Secreted</location>
    </subcellularLocation>
</comment>
<dbReference type="InterPro" id="IPR001534">
    <property type="entry name" value="Transthyretin-like"/>
</dbReference>
<sequence length="147" mass="16881">MLLLFSYPVSASIQSIRVRGKLLCGQEPLIGAEVNLWLLRTPSRPDKEVATMESDDDGFFQMTYHQSDESLSSTQPAVRIYHRCNILGIFKISRRCLRESTHNIPTSYILNYGMVDHWYEMGSLNLESKQPFEQMYCPANSMRPIGD</sequence>
<name>A0AAN5C9K5_9BILA</name>
<evidence type="ECO:0000256" key="1">
    <source>
        <dbReference type="ARBA" id="ARBA00004613"/>
    </source>
</evidence>
<dbReference type="Pfam" id="PF01060">
    <property type="entry name" value="TTR-52"/>
    <property type="match status" value="1"/>
</dbReference>
<protein>
    <recommendedName>
        <fullName evidence="7">Transthyretin-like family protein</fullName>
    </recommendedName>
</protein>
<dbReference type="InterPro" id="IPR038479">
    <property type="entry name" value="Transthyretin-like_sf"/>
</dbReference>
<dbReference type="PANTHER" id="PTHR21700">
    <property type="entry name" value="TRANSTHYRETIN-LIKE FAMILY PROTEIN-RELATED"/>
    <property type="match status" value="1"/>
</dbReference>
<keyword evidence="3" id="KW-0964">Secreted</keyword>
<dbReference type="EMBL" id="BTRK01000002">
    <property type="protein sequence ID" value="GMR34877.1"/>
    <property type="molecule type" value="Genomic_DNA"/>
</dbReference>
<organism evidence="5 6">
    <name type="scientific">Pristionchus mayeri</name>
    <dbReference type="NCBI Taxonomy" id="1317129"/>
    <lineage>
        <taxon>Eukaryota</taxon>
        <taxon>Metazoa</taxon>
        <taxon>Ecdysozoa</taxon>
        <taxon>Nematoda</taxon>
        <taxon>Chromadorea</taxon>
        <taxon>Rhabditida</taxon>
        <taxon>Rhabditina</taxon>
        <taxon>Diplogasteromorpha</taxon>
        <taxon>Diplogasteroidea</taxon>
        <taxon>Neodiplogasteridae</taxon>
        <taxon>Pristionchus</taxon>
    </lineage>
</organism>
<evidence type="ECO:0000256" key="2">
    <source>
        <dbReference type="ARBA" id="ARBA00010112"/>
    </source>
</evidence>